<evidence type="ECO:0000256" key="10">
    <source>
        <dbReference type="ARBA" id="ARBA00022990"/>
    </source>
</evidence>
<dbReference type="Proteomes" id="UP001557470">
    <property type="component" value="Unassembled WGS sequence"/>
</dbReference>
<keyword evidence="17" id="KW-1185">Reference proteome</keyword>
<proteinExistence type="inferred from homology"/>
<keyword evidence="8" id="KW-0703">Sarcoplasmic reticulum</keyword>
<sequence length="176" mass="20092">MERITGSEGLRVQNWRWCPRWVRMKGTRPEKILACLWTDNFLGVVTFSSSGLQARWRSSDPPVRWTPEPILPPPSASNTSTLRTSSHQSCTTLWPPLGRLQPFHSHSAPPSTRPDQQQPHSMDKVQHTMRSAIRRASMVVDIPPHAKQNLQELFVNFSLILICLLLIYIIVLLIPL</sequence>
<dbReference type="PANTHER" id="PTHR21194">
    <property type="entry name" value="CARDIAC PHOSPHOLAMBAN"/>
    <property type="match status" value="1"/>
</dbReference>
<evidence type="ECO:0000256" key="5">
    <source>
        <dbReference type="ARBA" id="ARBA00022553"/>
    </source>
</evidence>
<evidence type="ECO:0000256" key="2">
    <source>
        <dbReference type="ARBA" id="ARBA00004304"/>
    </source>
</evidence>
<dbReference type="GO" id="GO:0042030">
    <property type="term" value="F:ATPase inhibitor activity"/>
    <property type="evidence" value="ECO:0007669"/>
    <property type="project" value="UniProtKB-ARBA"/>
</dbReference>
<dbReference type="Gene3D" id="1.20.5.290">
    <property type="entry name" value="Phospholamban"/>
    <property type="match status" value="1"/>
</dbReference>
<evidence type="ECO:0000256" key="14">
    <source>
        <dbReference type="SAM" id="MobiDB-lite"/>
    </source>
</evidence>
<evidence type="ECO:0000256" key="15">
    <source>
        <dbReference type="SAM" id="Phobius"/>
    </source>
</evidence>
<dbReference type="PANTHER" id="PTHR21194:SF1">
    <property type="entry name" value="CARDIAC PHOSPHOLAMBAN"/>
    <property type="match status" value="1"/>
</dbReference>
<dbReference type="GO" id="GO:0033017">
    <property type="term" value="C:sarcoplasmic reticulum membrane"/>
    <property type="evidence" value="ECO:0007669"/>
    <property type="project" value="UniProtKB-SubCell"/>
</dbReference>
<comment type="similarity">
    <text evidence="4">Belongs to the phospholamban family.</text>
</comment>
<dbReference type="EMBL" id="JAGEUA010000008">
    <property type="protein sequence ID" value="KAL0967401.1"/>
    <property type="molecule type" value="Genomic_DNA"/>
</dbReference>
<evidence type="ECO:0000256" key="7">
    <source>
        <dbReference type="ARBA" id="ARBA00022824"/>
    </source>
</evidence>
<comment type="caution">
    <text evidence="16">The sequence shown here is derived from an EMBL/GenBank/DDBJ whole genome shotgun (WGS) entry which is preliminary data.</text>
</comment>
<keyword evidence="6 15" id="KW-0812">Transmembrane</keyword>
<feature type="region of interest" description="Disordered" evidence="14">
    <location>
        <begin position="104"/>
        <end position="126"/>
    </location>
</feature>
<evidence type="ECO:0000256" key="6">
    <source>
        <dbReference type="ARBA" id="ARBA00022692"/>
    </source>
</evidence>
<dbReference type="GO" id="GO:0031966">
    <property type="term" value="C:mitochondrial membrane"/>
    <property type="evidence" value="ECO:0007669"/>
    <property type="project" value="UniProtKB-SubCell"/>
</dbReference>
<feature type="transmembrane region" description="Helical" evidence="15">
    <location>
        <begin position="153"/>
        <end position="174"/>
    </location>
</feature>
<keyword evidence="10" id="KW-0007">Acetylation</keyword>
<keyword evidence="11" id="KW-0496">Mitochondrion</keyword>
<keyword evidence="9 15" id="KW-1133">Transmembrane helix</keyword>
<dbReference type="AlphaFoldDB" id="A0ABD0WRI1"/>
<accession>A0ABD0WRI1</accession>
<evidence type="ECO:0000256" key="3">
    <source>
        <dbReference type="ARBA" id="ARBA00004389"/>
    </source>
</evidence>
<protein>
    <recommendedName>
        <fullName evidence="13">Phospholamban</fullName>
    </recommendedName>
</protein>
<keyword evidence="5" id="KW-0597">Phosphoprotein</keyword>
<gene>
    <name evidence="16" type="ORF">UPYG_G00251760</name>
</gene>
<name>A0ABD0WRI1_UMBPY</name>
<evidence type="ECO:0000256" key="1">
    <source>
        <dbReference type="ARBA" id="ARBA00004281"/>
    </source>
</evidence>
<comment type="subcellular location">
    <subcellularLocation>
        <location evidence="3">Endoplasmic reticulum membrane</location>
        <topology evidence="3">Single-pass membrane protein</topology>
    </subcellularLocation>
    <subcellularLocation>
        <location evidence="2">Mitochondrion membrane</location>
        <topology evidence="2">Single-pass membrane protein</topology>
    </subcellularLocation>
    <subcellularLocation>
        <location evidence="1">Sarcoplasmic reticulum membrane</location>
        <topology evidence="1">Single-pass membrane protein</topology>
    </subcellularLocation>
</comment>
<reference evidence="16 17" key="1">
    <citation type="submission" date="2024-06" db="EMBL/GenBank/DDBJ databases">
        <authorList>
            <person name="Pan Q."/>
            <person name="Wen M."/>
            <person name="Jouanno E."/>
            <person name="Zahm M."/>
            <person name="Klopp C."/>
            <person name="Cabau C."/>
            <person name="Louis A."/>
            <person name="Berthelot C."/>
            <person name="Parey E."/>
            <person name="Roest Crollius H."/>
            <person name="Montfort J."/>
            <person name="Robinson-Rechavi M."/>
            <person name="Bouchez O."/>
            <person name="Lampietro C."/>
            <person name="Lopez Roques C."/>
            <person name="Donnadieu C."/>
            <person name="Postlethwait J."/>
            <person name="Bobe J."/>
            <person name="Verreycken H."/>
            <person name="Guiguen Y."/>
        </authorList>
    </citation>
    <scope>NUCLEOTIDE SEQUENCE [LARGE SCALE GENOMIC DNA]</scope>
    <source>
        <strain evidence="16">Up_M1</strain>
        <tissue evidence="16">Testis</tissue>
    </source>
</reference>
<keyword evidence="12 15" id="KW-0472">Membrane</keyword>
<evidence type="ECO:0000256" key="8">
    <source>
        <dbReference type="ARBA" id="ARBA00022951"/>
    </source>
</evidence>
<evidence type="ECO:0000313" key="17">
    <source>
        <dbReference type="Proteomes" id="UP001557470"/>
    </source>
</evidence>
<dbReference type="Pfam" id="PF04272">
    <property type="entry name" value="Phospholamban"/>
    <property type="match status" value="1"/>
</dbReference>
<evidence type="ECO:0000313" key="16">
    <source>
        <dbReference type="EMBL" id="KAL0967401.1"/>
    </source>
</evidence>
<evidence type="ECO:0000256" key="13">
    <source>
        <dbReference type="ARBA" id="ARBA00049747"/>
    </source>
</evidence>
<evidence type="ECO:0000256" key="11">
    <source>
        <dbReference type="ARBA" id="ARBA00023128"/>
    </source>
</evidence>
<evidence type="ECO:0000256" key="12">
    <source>
        <dbReference type="ARBA" id="ARBA00023136"/>
    </source>
</evidence>
<feature type="compositionally biased region" description="Polar residues" evidence="14">
    <location>
        <begin position="108"/>
        <end position="120"/>
    </location>
</feature>
<dbReference type="NCBIfam" id="TIGR01294">
    <property type="entry name" value="P_lamban"/>
    <property type="match status" value="1"/>
</dbReference>
<organism evidence="16 17">
    <name type="scientific">Umbra pygmaea</name>
    <name type="common">Eastern mudminnow</name>
    <dbReference type="NCBI Taxonomy" id="75934"/>
    <lineage>
        <taxon>Eukaryota</taxon>
        <taxon>Metazoa</taxon>
        <taxon>Chordata</taxon>
        <taxon>Craniata</taxon>
        <taxon>Vertebrata</taxon>
        <taxon>Euteleostomi</taxon>
        <taxon>Actinopterygii</taxon>
        <taxon>Neopterygii</taxon>
        <taxon>Teleostei</taxon>
        <taxon>Protacanthopterygii</taxon>
        <taxon>Esociformes</taxon>
        <taxon>Umbridae</taxon>
        <taxon>Umbra</taxon>
    </lineage>
</organism>
<evidence type="ECO:0000256" key="4">
    <source>
        <dbReference type="ARBA" id="ARBA00006504"/>
    </source>
</evidence>
<keyword evidence="7" id="KW-0256">Endoplasmic reticulum</keyword>
<dbReference type="CDD" id="cd20250">
    <property type="entry name" value="Phospholamban"/>
    <property type="match status" value="1"/>
</dbReference>
<evidence type="ECO:0000256" key="9">
    <source>
        <dbReference type="ARBA" id="ARBA00022989"/>
    </source>
</evidence>
<dbReference type="InterPro" id="IPR005984">
    <property type="entry name" value="PLB"/>
</dbReference>